<dbReference type="EMBL" id="NCWV01000008">
    <property type="protein sequence ID" value="PAK88834.1"/>
    <property type="molecule type" value="Genomic_DNA"/>
</dbReference>
<dbReference type="SUPFAM" id="SSF56784">
    <property type="entry name" value="HAD-like"/>
    <property type="match status" value="1"/>
</dbReference>
<evidence type="ECO:0000313" key="2">
    <source>
        <dbReference type="Proteomes" id="UP000215635"/>
    </source>
</evidence>
<dbReference type="NCBIfam" id="TIGR01681">
    <property type="entry name" value="HAD-SF-IIIC"/>
    <property type="match status" value="1"/>
</dbReference>
<dbReference type="InterPro" id="IPR023214">
    <property type="entry name" value="HAD_sf"/>
</dbReference>
<sequence length="609" mass="71344">MDLKQFASEQDLLNYIKINETNSIDRDSIGYHFFKAEKNGSLALSRRKRIAIIGDCNVDNIKNFLIFYFVKNGYYPEVFIGDPDNYLIELFNENSNLYLFQPEICVVLISGHQLVNKYITDKSILTEEMGEMFSQLANLKDKFKSEIFVNEIILEASKIKNIIDRSKRREIRKFITDLNHKMLNFIDKSNNYLLEQISLSEIYSRVGNQLKDFEKYYAKRYFSNHVMDNIANDVMCSMKPQLNLTKKCLVLDLDNTLWGGILGEVGNNNIILGNDYPGNDFVEFQKFILNLKKQGILLTICSKNDYANVQSAFSQNSNMILKLEDFVAVYANWNSKDWNIHQIAKELNLSEDSFVFVDDSNFERNIVFENSEATVVTNGATPQKNMNEIILEGWFDRAEVTNEDRLRTSFYQQNKLREEVKRERSYENYLKNLKLKITLSRVDNSQISRLSQLSYRTNQFNMTTERLSEETITSKVNNPLYKIYSISVSDRFGEYGLCGMVVLREEIENQTCVIENMILSCRVFEREIEYVSLQRLLKNIDRTIFSLVKSKFIYSEKNKRFYDFYKNAGFEEQSKSDSEINFKYYLENIFSQHSLRGADYIDVGIIENL</sequence>
<name>A0AAQ0R4K0_9LACT</name>
<dbReference type="InterPro" id="IPR036514">
    <property type="entry name" value="SGNH_hydro_sf"/>
</dbReference>
<evidence type="ECO:0000313" key="1">
    <source>
        <dbReference type="EMBL" id="PAK88834.1"/>
    </source>
</evidence>
<dbReference type="InterPro" id="IPR036412">
    <property type="entry name" value="HAD-like_sf"/>
</dbReference>
<gene>
    <name evidence="1" type="ORF">B8W88_07590</name>
</gene>
<dbReference type="Gene3D" id="3.40.50.1000">
    <property type="entry name" value="HAD superfamily/HAD-like"/>
    <property type="match status" value="1"/>
</dbReference>
<dbReference type="Proteomes" id="UP000215635">
    <property type="component" value="Unassembled WGS sequence"/>
</dbReference>
<evidence type="ECO:0008006" key="3">
    <source>
        <dbReference type="Google" id="ProtNLM"/>
    </source>
</evidence>
<dbReference type="Gene3D" id="3.40.50.1110">
    <property type="entry name" value="SGNH hydrolase"/>
    <property type="match status" value="1"/>
</dbReference>
<organism evidence="1 2">
    <name type="scientific">Lactococcus lactis</name>
    <dbReference type="NCBI Taxonomy" id="1358"/>
    <lineage>
        <taxon>Bacteria</taxon>
        <taxon>Bacillati</taxon>
        <taxon>Bacillota</taxon>
        <taxon>Bacilli</taxon>
        <taxon>Lactobacillales</taxon>
        <taxon>Streptococcaceae</taxon>
        <taxon>Lactococcus</taxon>
    </lineage>
</organism>
<dbReference type="InterPro" id="IPR010037">
    <property type="entry name" value="FkbH_domain"/>
</dbReference>
<dbReference type="InterPro" id="IPR010033">
    <property type="entry name" value="HAD_SF_ppase_IIIC"/>
</dbReference>
<dbReference type="RefSeq" id="WP_095348190.1">
    <property type="nucleotide sequence ID" value="NZ_CP184687.1"/>
</dbReference>
<dbReference type="NCBIfam" id="TIGR01686">
    <property type="entry name" value="FkbH"/>
    <property type="match status" value="1"/>
</dbReference>
<protein>
    <recommendedName>
        <fullName evidence="3">HAD-IIIC family phosphatase</fullName>
    </recommendedName>
</protein>
<reference evidence="1 2" key="1">
    <citation type="submission" date="2017-04" db="EMBL/GenBank/DDBJ databases">
        <title>Kefir bacterial isolates.</title>
        <authorList>
            <person name="Kim Y."/>
            <person name="Blasche S."/>
            <person name="Patil K.R."/>
        </authorList>
    </citation>
    <scope>NUCLEOTIDE SEQUENCE [LARGE SCALE GENOMIC DNA]</scope>
    <source>
        <strain evidence="1 2">OG2</strain>
    </source>
</reference>
<proteinExistence type="predicted"/>
<accession>A0AAQ0R4K0</accession>
<comment type="caution">
    <text evidence="1">The sequence shown here is derived from an EMBL/GenBank/DDBJ whole genome shotgun (WGS) entry which is preliminary data.</text>
</comment>
<dbReference type="AlphaFoldDB" id="A0AAQ0R4K0"/>